<sequence>MKVLIFLLSLAPLTSFAQAPNSDLEGAWSTTFSSADGATNQLSMIIQDGYFVMTAYNEENNEFISTLGGAYTVSPDSFTVHYEWDSSTPANVGQDRSMSYVLNNSLLVFNGNVVWQRVDEGEGPLAGAWQITGRKQDGEMRRRTPTGSRRTMKILSGSRFQWIAYNTETKEMLGTGGGTYTSEGQQYIERIEFFSRDPERVGDQLSFDYKIRNNEWHHMGFSSKGEALYETWGHRTE</sequence>
<reference evidence="2 3" key="1">
    <citation type="submission" date="2018-02" db="EMBL/GenBank/DDBJ databases">
        <title>Genomic Encyclopedia of Archaeal and Bacterial Type Strains, Phase II (KMG-II): from individual species to whole genera.</title>
        <authorList>
            <person name="Goeker M."/>
        </authorList>
    </citation>
    <scope>NUCLEOTIDE SEQUENCE [LARGE SCALE GENOMIC DNA]</scope>
    <source>
        <strain evidence="2 3">DSM 29526</strain>
    </source>
</reference>
<dbReference type="Gene3D" id="2.40.128.490">
    <property type="entry name" value="Uncharacterised protein PF14869, DUF4488"/>
    <property type="match status" value="1"/>
</dbReference>
<keyword evidence="1" id="KW-0732">Signal</keyword>
<proteinExistence type="predicted"/>
<comment type="caution">
    <text evidence="2">The sequence shown here is derived from an EMBL/GenBank/DDBJ whole genome shotgun (WGS) entry which is preliminary data.</text>
</comment>
<feature type="signal peptide" evidence="1">
    <location>
        <begin position="1"/>
        <end position="19"/>
    </location>
</feature>
<evidence type="ECO:0000256" key="1">
    <source>
        <dbReference type="SAM" id="SignalP"/>
    </source>
</evidence>
<gene>
    <name evidence="2" type="ORF">CLV84_3245</name>
</gene>
<evidence type="ECO:0000313" key="3">
    <source>
        <dbReference type="Proteomes" id="UP000237662"/>
    </source>
</evidence>
<evidence type="ECO:0000313" key="2">
    <source>
        <dbReference type="EMBL" id="PPK86320.1"/>
    </source>
</evidence>
<keyword evidence="3" id="KW-1185">Reference proteome</keyword>
<feature type="chain" id="PRO_5015734475" description="Membrane or secreted protein" evidence="1">
    <location>
        <begin position="20"/>
        <end position="237"/>
    </location>
</feature>
<evidence type="ECO:0008006" key="4">
    <source>
        <dbReference type="Google" id="ProtNLM"/>
    </source>
</evidence>
<name>A0A2S6I599_9BACT</name>
<dbReference type="AlphaFoldDB" id="A0A2S6I599"/>
<dbReference type="RefSeq" id="WP_104420763.1">
    <property type="nucleotide sequence ID" value="NZ_PTJC01000006.1"/>
</dbReference>
<dbReference type="Proteomes" id="UP000237662">
    <property type="component" value="Unassembled WGS sequence"/>
</dbReference>
<dbReference type="OrthoDB" id="706756at2"/>
<accession>A0A2S6I599</accession>
<organism evidence="2 3">
    <name type="scientific">Neolewinella xylanilytica</name>
    <dbReference type="NCBI Taxonomy" id="1514080"/>
    <lineage>
        <taxon>Bacteria</taxon>
        <taxon>Pseudomonadati</taxon>
        <taxon>Bacteroidota</taxon>
        <taxon>Saprospiria</taxon>
        <taxon>Saprospirales</taxon>
        <taxon>Lewinellaceae</taxon>
        <taxon>Neolewinella</taxon>
    </lineage>
</organism>
<dbReference type="EMBL" id="PTJC01000006">
    <property type="protein sequence ID" value="PPK86320.1"/>
    <property type="molecule type" value="Genomic_DNA"/>
</dbReference>
<protein>
    <recommendedName>
        <fullName evidence="4">Membrane or secreted protein</fullName>
    </recommendedName>
</protein>